<accession>A0A849BM06</accession>
<dbReference type="FunFam" id="1.10.10.10:FF:000018">
    <property type="entry name" value="DNA-binding response regulator ResD"/>
    <property type="match status" value="1"/>
</dbReference>
<evidence type="ECO:0000256" key="6">
    <source>
        <dbReference type="PROSITE-ProRule" id="PRU00169"/>
    </source>
</evidence>
<keyword evidence="5" id="KW-0804">Transcription</keyword>
<dbReference type="SMART" id="SM00862">
    <property type="entry name" value="Trans_reg_C"/>
    <property type="match status" value="1"/>
</dbReference>
<dbReference type="CDD" id="cd00383">
    <property type="entry name" value="trans_reg_C"/>
    <property type="match status" value="1"/>
</dbReference>
<dbReference type="AlphaFoldDB" id="A0A849BM06"/>
<dbReference type="Gene3D" id="3.40.50.2300">
    <property type="match status" value="1"/>
</dbReference>
<evidence type="ECO:0000313" key="10">
    <source>
        <dbReference type="EMBL" id="NNH24230.1"/>
    </source>
</evidence>
<evidence type="ECO:0000256" key="2">
    <source>
        <dbReference type="ARBA" id="ARBA00023012"/>
    </source>
</evidence>
<dbReference type="GO" id="GO:0000156">
    <property type="term" value="F:phosphorelay response regulator activity"/>
    <property type="evidence" value="ECO:0007669"/>
    <property type="project" value="TreeGrafter"/>
</dbReference>
<reference evidence="10 11" key="1">
    <citation type="submission" date="2020-05" db="EMBL/GenBank/DDBJ databases">
        <title>MicrobeNet Type strains.</title>
        <authorList>
            <person name="Nicholson A.C."/>
        </authorList>
    </citation>
    <scope>NUCLEOTIDE SEQUENCE [LARGE SCALE GENOMIC DNA]</scope>
    <source>
        <strain evidence="10 11">JCM 14547</strain>
    </source>
</reference>
<feature type="domain" description="Response regulatory" evidence="8">
    <location>
        <begin position="4"/>
        <end position="117"/>
    </location>
</feature>
<dbReference type="InterPro" id="IPR036388">
    <property type="entry name" value="WH-like_DNA-bd_sf"/>
</dbReference>
<feature type="modified residue" description="4-aspartylphosphate" evidence="6">
    <location>
        <position position="53"/>
    </location>
</feature>
<organism evidence="10 11">
    <name type="scientific">Pseudokineococcus marinus</name>
    <dbReference type="NCBI Taxonomy" id="351215"/>
    <lineage>
        <taxon>Bacteria</taxon>
        <taxon>Bacillati</taxon>
        <taxon>Actinomycetota</taxon>
        <taxon>Actinomycetes</taxon>
        <taxon>Kineosporiales</taxon>
        <taxon>Kineosporiaceae</taxon>
        <taxon>Pseudokineococcus</taxon>
    </lineage>
</organism>
<protein>
    <submittedName>
        <fullName evidence="10">Response regulator transcription factor</fullName>
    </submittedName>
</protein>
<comment type="caution">
    <text evidence="10">The sequence shown here is derived from an EMBL/GenBank/DDBJ whole genome shotgun (WGS) entry which is preliminary data.</text>
</comment>
<dbReference type="PROSITE" id="PS50110">
    <property type="entry name" value="RESPONSE_REGULATORY"/>
    <property type="match status" value="1"/>
</dbReference>
<keyword evidence="2" id="KW-0902">Two-component regulatory system</keyword>
<name>A0A849BM06_9ACTN</name>
<gene>
    <name evidence="10" type="ORF">HLB09_14245</name>
</gene>
<evidence type="ECO:0000259" key="8">
    <source>
        <dbReference type="PROSITE" id="PS50110"/>
    </source>
</evidence>
<dbReference type="GO" id="GO:0005829">
    <property type="term" value="C:cytosol"/>
    <property type="evidence" value="ECO:0007669"/>
    <property type="project" value="TreeGrafter"/>
</dbReference>
<dbReference type="InterPro" id="IPR011006">
    <property type="entry name" value="CheY-like_superfamily"/>
</dbReference>
<dbReference type="GO" id="GO:0006355">
    <property type="term" value="P:regulation of DNA-templated transcription"/>
    <property type="evidence" value="ECO:0007669"/>
    <property type="project" value="InterPro"/>
</dbReference>
<feature type="domain" description="OmpR/PhoB-type" evidence="9">
    <location>
        <begin position="126"/>
        <end position="225"/>
    </location>
</feature>
<dbReference type="GO" id="GO:0000976">
    <property type="term" value="F:transcription cis-regulatory region binding"/>
    <property type="evidence" value="ECO:0007669"/>
    <property type="project" value="TreeGrafter"/>
</dbReference>
<evidence type="ECO:0000256" key="5">
    <source>
        <dbReference type="ARBA" id="ARBA00023163"/>
    </source>
</evidence>
<dbReference type="PROSITE" id="PS51755">
    <property type="entry name" value="OMPR_PHOB"/>
    <property type="match status" value="1"/>
</dbReference>
<keyword evidence="3" id="KW-0805">Transcription regulation</keyword>
<feature type="DNA-binding region" description="OmpR/PhoB-type" evidence="7">
    <location>
        <begin position="126"/>
        <end position="225"/>
    </location>
</feature>
<proteinExistence type="predicted"/>
<evidence type="ECO:0000256" key="3">
    <source>
        <dbReference type="ARBA" id="ARBA00023015"/>
    </source>
</evidence>
<dbReference type="InterPro" id="IPR001789">
    <property type="entry name" value="Sig_transdc_resp-reg_receiver"/>
</dbReference>
<sequence>MPRSALVVEDDPGLRRVISLVLGSEGFDVVPAGTGGEALAVLAERDVDVVLLDLRLPDVDGLEVLREVRRSSLVPVVVVSARDDSHDVVAGLEAGADDYVTKPFVAKELTARVRALVRRATAVPTSREVPLGDVVVRPGSGDVLVRGEPVALTRTEQRLLVELAAEPGRVLSREELLERVWGRTWFGDVRVVDVHVHRLRAKVEHDPSRPRVVLTVRGQGYRLSVDAPAPRG</sequence>
<keyword evidence="1 6" id="KW-0597">Phosphoprotein</keyword>
<evidence type="ECO:0000259" key="9">
    <source>
        <dbReference type="PROSITE" id="PS51755"/>
    </source>
</evidence>
<keyword evidence="11" id="KW-1185">Reference proteome</keyword>
<dbReference type="Pfam" id="PF00486">
    <property type="entry name" value="Trans_reg_C"/>
    <property type="match status" value="1"/>
</dbReference>
<dbReference type="Gene3D" id="1.10.10.10">
    <property type="entry name" value="Winged helix-like DNA-binding domain superfamily/Winged helix DNA-binding domain"/>
    <property type="match status" value="1"/>
</dbReference>
<dbReference type="InterPro" id="IPR016032">
    <property type="entry name" value="Sig_transdc_resp-reg_C-effctor"/>
</dbReference>
<dbReference type="Pfam" id="PF00072">
    <property type="entry name" value="Response_reg"/>
    <property type="match status" value="1"/>
</dbReference>
<dbReference type="SMART" id="SM00448">
    <property type="entry name" value="REC"/>
    <property type="match status" value="1"/>
</dbReference>
<dbReference type="InterPro" id="IPR039420">
    <property type="entry name" value="WalR-like"/>
</dbReference>
<dbReference type="RefSeq" id="WP_171203993.1">
    <property type="nucleotide sequence ID" value="NZ_BAAANP010000010.1"/>
</dbReference>
<dbReference type="InterPro" id="IPR001867">
    <property type="entry name" value="OmpR/PhoB-type_DNA-bd"/>
</dbReference>
<dbReference type="PANTHER" id="PTHR48111:SF21">
    <property type="entry name" value="DNA-BINDING DUAL MASTER TRANSCRIPTIONAL REGULATOR RPAA"/>
    <property type="match status" value="1"/>
</dbReference>
<dbReference type="Gene3D" id="6.10.250.690">
    <property type="match status" value="1"/>
</dbReference>
<dbReference type="PANTHER" id="PTHR48111">
    <property type="entry name" value="REGULATOR OF RPOS"/>
    <property type="match status" value="1"/>
</dbReference>
<evidence type="ECO:0000256" key="4">
    <source>
        <dbReference type="ARBA" id="ARBA00023125"/>
    </source>
</evidence>
<dbReference type="Proteomes" id="UP000555552">
    <property type="component" value="Unassembled WGS sequence"/>
</dbReference>
<dbReference type="CDD" id="cd17574">
    <property type="entry name" value="REC_OmpR"/>
    <property type="match status" value="1"/>
</dbReference>
<evidence type="ECO:0000256" key="7">
    <source>
        <dbReference type="PROSITE-ProRule" id="PRU01091"/>
    </source>
</evidence>
<dbReference type="GO" id="GO:0032993">
    <property type="term" value="C:protein-DNA complex"/>
    <property type="evidence" value="ECO:0007669"/>
    <property type="project" value="TreeGrafter"/>
</dbReference>
<dbReference type="EMBL" id="JABEMA010000291">
    <property type="protein sequence ID" value="NNH24230.1"/>
    <property type="molecule type" value="Genomic_DNA"/>
</dbReference>
<keyword evidence="4 7" id="KW-0238">DNA-binding</keyword>
<evidence type="ECO:0000256" key="1">
    <source>
        <dbReference type="ARBA" id="ARBA00022553"/>
    </source>
</evidence>
<dbReference type="SUPFAM" id="SSF52172">
    <property type="entry name" value="CheY-like"/>
    <property type="match status" value="1"/>
</dbReference>
<evidence type="ECO:0000313" key="11">
    <source>
        <dbReference type="Proteomes" id="UP000555552"/>
    </source>
</evidence>
<dbReference type="SUPFAM" id="SSF46894">
    <property type="entry name" value="C-terminal effector domain of the bipartite response regulators"/>
    <property type="match status" value="1"/>
</dbReference>